<comment type="caution">
    <text evidence="2">The sequence shown here is derived from an EMBL/GenBank/DDBJ whole genome shotgun (WGS) entry which is preliminary data.</text>
</comment>
<gene>
    <name evidence="2" type="ORF">HMPREF0663_12317</name>
</gene>
<organism evidence="2 3">
    <name type="scientific">Hoylesella oralis ATCC 33269</name>
    <dbReference type="NCBI Taxonomy" id="873533"/>
    <lineage>
        <taxon>Bacteria</taxon>
        <taxon>Pseudomonadati</taxon>
        <taxon>Bacteroidota</taxon>
        <taxon>Bacteroidia</taxon>
        <taxon>Bacteroidales</taxon>
        <taxon>Prevotellaceae</taxon>
        <taxon>Hoylesella</taxon>
    </lineage>
</organism>
<keyword evidence="1" id="KW-0812">Transmembrane</keyword>
<feature type="transmembrane region" description="Helical" evidence="1">
    <location>
        <begin position="6"/>
        <end position="23"/>
    </location>
</feature>
<proteinExistence type="predicted"/>
<keyword evidence="1" id="KW-0472">Membrane</keyword>
<protein>
    <submittedName>
        <fullName evidence="2">Uncharacterized protein</fullName>
    </submittedName>
</protein>
<dbReference type="HOGENOM" id="CLU_3274658_0_0_10"/>
<sequence>MKNEVPYTLFILLSILSIFVRNGKIFNRASRHRLEVNTIMN</sequence>
<evidence type="ECO:0000313" key="3">
    <source>
        <dbReference type="Proteomes" id="UP000005580"/>
    </source>
</evidence>
<evidence type="ECO:0000256" key="1">
    <source>
        <dbReference type="SAM" id="Phobius"/>
    </source>
</evidence>
<dbReference type="EMBL" id="AEPE02000006">
    <property type="protein sequence ID" value="EFZ36250.1"/>
    <property type="molecule type" value="Genomic_DNA"/>
</dbReference>
<dbReference type="Proteomes" id="UP000005580">
    <property type="component" value="Unassembled WGS sequence"/>
</dbReference>
<keyword evidence="3" id="KW-1185">Reference proteome</keyword>
<evidence type="ECO:0000313" key="2">
    <source>
        <dbReference type="EMBL" id="EFZ36250.1"/>
    </source>
</evidence>
<name>E7RSP9_9BACT</name>
<keyword evidence="1" id="KW-1133">Transmembrane helix</keyword>
<dbReference type="AlphaFoldDB" id="E7RSP9"/>
<reference evidence="2" key="1">
    <citation type="submission" date="2011-01" db="EMBL/GenBank/DDBJ databases">
        <authorList>
            <person name="Muzny D."/>
            <person name="Qin X."/>
            <person name="Buhay C."/>
            <person name="Dugan-Rocha S."/>
            <person name="Ding Y."/>
            <person name="Chen G."/>
            <person name="Hawes A."/>
            <person name="Holder M."/>
            <person name="Jhangiani S."/>
            <person name="Johnson A."/>
            <person name="Khan Z."/>
            <person name="Li Z."/>
            <person name="Liu W."/>
            <person name="Liu X."/>
            <person name="Perez L."/>
            <person name="Shen H."/>
            <person name="Wang Q."/>
            <person name="Watt J."/>
            <person name="Xi L."/>
            <person name="Xin Y."/>
            <person name="Zhou J."/>
            <person name="Deng J."/>
            <person name="Jiang H."/>
            <person name="Liu Y."/>
            <person name="Qu J."/>
            <person name="Song X.-Z."/>
            <person name="Zhang L."/>
            <person name="Villasana D."/>
            <person name="Johnson A."/>
            <person name="Liu J."/>
            <person name="Liyanage D."/>
            <person name="Lorensuhewa L."/>
            <person name="Robinson T."/>
            <person name="Song A."/>
            <person name="Song B.-B."/>
            <person name="Dinh H."/>
            <person name="Thornton R."/>
            <person name="Coyle M."/>
            <person name="Francisco L."/>
            <person name="Jackson L."/>
            <person name="Javaid M."/>
            <person name="Korchina V."/>
            <person name="Kovar C."/>
            <person name="Mata R."/>
            <person name="Mathew T."/>
            <person name="Ngo R."/>
            <person name="Nguyen L."/>
            <person name="Nguyen N."/>
            <person name="Okwuonu G."/>
            <person name="Ongeri F."/>
            <person name="Pham C."/>
            <person name="Simmons D."/>
            <person name="Wilczek-Boney K."/>
            <person name="Hale W."/>
            <person name="Jakkamsetti A."/>
            <person name="Pham P."/>
            <person name="Ruth R."/>
            <person name="San Lucas F."/>
            <person name="Warren J."/>
            <person name="Zhang J."/>
            <person name="Zhao Z."/>
            <person name="Zhou C."/>
            <person name="Zhu D."/>
            <person name="Lee S."/>
            <person name="Bess C."/>
            <person name="Blankenburg K."/>
            <person name="Forbes L."/>
            <person name="Fu Q."/>
            <person name="Gubbala S."/>
            <person name="Hirani K."/>
            <person name="Jayaseelan J.C."/>
            <person name="Lara F."/>
            <person name="Munidasa M."/>
            <person name="Palculict T."/>
            <person name="Patil S."/>
            <person name="Pu L.-L."/>
            <person name="Saada N."/>
            <person name="Tang L."/>
            <person name="Weissenberger G."/>
            <person name="Zhu Y."/>
            <person name="Hemphill L."/>
            <person name="Shang Y."/>
            <person name="Youmans B."/>
            <person name="Ayvaz T."/>
            <person name="Ross M."/>
            <person name="Santibanez J."/>
            <person name="Aqrawi P."/>
            <person name="Gross S."/>
            <person name="Joshi V."/>
            <person name="Fowler G."/>
            <person name="Nazareth L."/>
            <person name="Reid J."/>
            <person name="Worley K."/>
            <person name="Petrosino J."/>
            <person name="Highlander S."/>
            <person name="Gibbs R."/>
        </authorList>
    </citation>
    <scope>NUCLEOTIDE SEQUENCE [LARGE SCALE GENOMIC DNA]</scope>
    <source>
        <strain evidence="2">ATCC 33269</strain>
    </source>
</reference>
<accession>E7RSP9</accession>